<dbReference type="Proteomes" id="UP000284120">
    <property type="component" value="Unassembled WGS sequence"/>
</dbReference>
<keyword evidence="2" id="KW-1185">Reference proteome</keyword>
<evidence type="ECO:0000313" key="1">
    <source>
        <dbReference type="EMBL" id="RWU05011.1"/>
    </source>
</evidence>
<sequence>MIISINSDPNRNEFDTLLGSTISELNVHAQKSSNKVAALIGRNLEPYVRDVMTDLAVGTPFENSIELIGGQKFPDIVAKKYYGIEVKTTTQNHWKTTGNSVLESTRVDEVERIFMLFAKLASPIEFRCRPYEEVLSEVVVTHSPRYLIDMNLEQGKTIFDKIKMSYDTLRKKENPIRPIVDYYKSMLKPGEELWWMDAENNSKASNIVIRIWNNLYLKEKQELKNRAMVYFPELFGNTSDKFGRIAIWLVTREAVVCPNVRDLFTAGGKNDYMIGYKVYQKVPRIFLNLFDNVSNIVETIMQTSAFELSEYWETKTTDETKLFDWIDLVTEHARKIQDAKHLNIKKILMELALK</sequence>
<evidence type="ECO:0008006" key="3">
    <source>
        <dbReference type="Google" id="ProtNLM"/>
    </source>
</evidence>
<dbReference type="EMBL" id="SAYW01000006">
    <property type="protein sequence ID" value="RWU05011.1"/>
    <property type="molecule type" value="Genomic_DNA"/>
</dbReference>
<dbReference type="RefSeq" id="WP_113648842.1">
    <property type="nucleotide sequence ID" value="NZ_QMHN01000006.1"/>
</dbReference>
<evidence type="ECO:0000313" key="2">
    <source>
        <dbReference type="Proteomes" id="UP000284120"/>
    </source>
</evidence>
<gene>
    <name evidence="1" type="ORF">DPV69_17770</name>
</gene>
<comment type="caution">
    <text evidence="1">The sequence shown here is derived from an EMBL/GenBank/DDBJ whole genome shotgun (WGS) entry which is preliminary data.</text>
</comment>
<reference evidence="1 2" key="1">
    <citation type="submission" date="2018-06" db="EMBL/GenBank/DDBJ databases">
        <title>Pedobacter endophyticus sp. nov., an endophytic bacterium isolated from a leaf of Triticum aestivum.</title>
        <authorList>
            <person name="Zhang L."/>
        </authorList>
    </citation>
    <scope>NUCLEOTIDE SEQUENCE [LARGE SCALE GENOMIC DNA]</scope>
    <source>
        <strain evidence="1 2">CM134L-2</strain>
    </source>
</reference>
<organism evidence="1 2">
    <name type="scientific">Pedobacter chitinilyticus</name>
    <dbReference type="NCBI Taxonomy" id="2233776"/>
    <lineage>
        <taxon>Bacteria</taxon>
        <taxon>Pseudomonadati</taxon>
        <taxon>Bacteroidota</taxon>
        <taxon>Sphingobacteriia</taxon>
        <taxon>Sphingobacteriales</taxon>
        <taxon>Sphingobacteriaceae</taxon>
        <taxon>Pedobacter</taxon>
    </lineage>
</organism>
<name>A0A3S3SSP4_9SPHI</name>
<proteinExistence type="predicted"/>
<dbReference type="AlphaFoldDB" id="A0A3S3SSP4"/>
<dbReference type="OrthoDB" id="9777312at2"/>
<accession>A0A3S3SSP4</accession>
<protein>
    <recommendedName>
        <fullName evidence="3">Restriction endonuclease</fullName>
    </recommendedName>
</protein>